<keyword evidence="2" id="KW-0378">Hydrolase</keyword>
<evidence type="ECO:0000313" key="5">
    <source>
        <dbReference type="EnsemblProtists" id="EOD33339"/>
    </source>
</evidence>
<name>A0A0D3KC54_EMIH1</name>
<dbReference type="PROSITE" id="PS00571">
    <property type="entry name" value="AMIDASES"/>
    <property type="match status" value="1"/>
</dbReference>
<feature type="compositionally biased region" description="Basic and acidic residues" evidence="3">
    <location>
        <begin position="616"/>
        <end position="629"/>
    </location>
</feature>
<dbReference type="Pfam" id="PF01425">
    <property type="entry name" value="Amidase"/>
    <property type="match status" value="1"/>
</dbReference>
<dbReference type="Gene3D" id="3.90.1300.10">
    <property type="entry name" value="Amidase signature (AS) domain"/>
    <property type="match status" value="1"/>
</dbReference>
<organism evidence="5 6">
    <name type="scientific">Emiliania huxleyi (strain CCMP1516)</name>
    <dbReference type="NCBI Taxonomy" id="280463"/>
    <lineage>
        <taxon>Eukaryota</taxon>
        <taxon>Haptista</taxon>
        <taxon>Haptophyta</taxon>
        <taxon>Prymnesiophyceae</taxon>
        <taxon>Isochrysidales</taxon>
        <taxon>Noelaerhabdaceae</taxon>
        <taxon>Emiliania</taxon>
    </lineage>
</organism>
<evidence type="ECO:0000313" key="6">
    <source>
        <dbReference type="Proteomes" id="UP000013827"/>
    </source>
</evidence>
<comment type="similarity">
    <text evidence="1">Belongs to the amidase family.</text>
</comment>
<dbReference type="EnsemblProtists" id="EOD33339">
    <property type="protein sequence ID" value="EOD33339"/>
    <property type="gene ID" value="EMIHUDRAFT_441645"/>
</dbReference>
<accession>A0A0D3KC54</accession>
<dbReference type="InterPro" id="IPR020556">
    <property type="entry name" value="Amidase_CS"/>
</dbReference>
<dbReference type="PaxDb" id="2903-EOD33339"/>
<sequence length="629" mass="66786">MERFGAALLKSSAAAVAIAAGALCLRSLLSPSPAAADLSARAAKARASRDAARDAYKRSRLVAPWPAPSDHSPAAENMRHICSLNATALLEEMTAGRLTSVQVMRAFCSRALHVGERLDTNAQECFADALAAAEEADSARAAGRPLGALHGLPVSVKDQLDMAGCDSTCGLQVRCGAPAEHDSLLVKLLRDQGAIPFVRSNLPQCLMLPESANRIWGAARNPWDASRTPGGSSGGEAALVAARASPLGIGTDIGGSIRIPAHFCGVFGFKPTPDRISNRGVAVPRPGNRPSGQIAVKSTAGPFGRSVADLRLVMRAWLAGGGMSDSDVTCPRAGWAEAEPGKPRGRLRFGLLATDSFFDPSPACGRAVSEAAAALEAAGHEVVALPGEFYEAALLYVSLLAAEGGLQGFIDGLEGEELLPMYSFLLRIATLPALLRPALRWALRHLLGQPRMADLVHAGRRHSVHEYWRAISRRDVLRAELIERRGARLQLGAREGRLFTPSRREQVARAAARRARVPRAGRARLPTRAEHQAQPGLLVHLPVEQLPLPRRYRAGDDGARRRAALLVRLLRHPLRQRQGGGGRLGRPARRRAGGGVAVAGRALPRGDGCPRGGPPRRREAARDHAAGAV</sequence>
<dbReference type="KEGG" id="ehx:EMIHUDRAFT_441645"/>
<dbReference type="HOGENOM" id="CLU_435092_0_0_1"/>
<dbReference type="Proteomes" id="UP000013827">
    <property type="component" value="Unassembled WGS sequence"/>
</dbReference>
<feature type="compositionally biased region" description="Low complexity" evidence="3">
    <location>
        <begin position="598"/>
        <end position="607"/>
    </location>
</feature>
<feature type="domain" description="Amidase" evidence="4">
    <location>
        <begin position="103"/>
        <end position="405"/>
    </location>
</feature>
<proteinExistence type="inferred from homology"/>
<dbReference type="InterPro" id="IPR052096">
    <property type="entry name" value="Endocannabinoid_amidase"/>
</dbReference>
<evidence type="ECO:0000256" key="1">
    <source>
        <dbReference type="ARBA" id="ARBA00009199"/>
    </source>
</evidence>
<dbReference type="GO" id="GO:0009062">
    <property type="term" value="P:fatty acid catabolic process"/>
    <property type="evidence" value="ECO:0007669"/>
    <property type="project" value="TreeGrafter"/>
</dbReference>
<protein>
    <recommendedName>
        <fullName evidence="4">Amidase domain-containing protein</fullName>
    </recommendedName>
</protein>
<dbReference type="RefSeq" id="XP_005785768.1">
    <property type="nucleotide sequence ID" value="XM_005785711.1"/>
</dbReference>
<dbReference type="STRING" id="2903.R1FJ27"/>
<keyword evidence="6" id="KW-1185">Reference proteome</keyword>
<dbReference type="GO" id="GO:0004040">
    <property type="term" value="F:amidase activity"/>
    <property type="evidence" value="ECO:0007669"/>
    <property type="project" value="TreeGrafter"/>
</dbReference>
<dbReference type="eggNOG" id="KOG1212">
    <property type="taxonomic scope" value="Eukaryota"/>
</dbReference>
<reference evidence="5" key="2">
    <citation type="submission" date="2024-10" db="UniProtKB">
        <authorList>
            <consortium name="EnsemblProtists"/>
        </authorList>
    </citation>
    <scope>IDENTIFICATION</scope>
</reference>
<dbReference type="InterPro" id="IPR023631">
    <property type="entry name" value="Amidase_dom"/>
</dbReference>
<evidence type="ECO:0000256" key="3">
    <source>
        <dbReference type="SAM" id="MobiDB-lite"/>
    </source>
</evidence>
<reference evidence="6" key="1">
    <citation type="journal article" date="2013" name="Nature">
        <title>Pan genome of the phytoplankton Emiliania underpins its global distribution.</title>
        <authorList>
            <person name="Read B.A."/>
            <person name="Kegel J."/>
            <person name="Klute M.J."/>
            <person name="Kuo A."/>
            <person name="Lefebvre S.C."/>
            <person name="Maumus F."/>
            <person name="Mayer C."/>
            <person name="Miller J."/>
            <person name="Monier A."/>
            <person name="Salamov A."/>
            <person name="Young J."/>
            <person name="Aguilar M."/>
            <person name="Claverie J.M."/>
            <person name="Frickenhaus S."/>
            <person name="Gonzalez K."/>
            <person name="Herman E.K."/>
            <person name="Lin Y.C."/>
            <person name="Napier J."/>
            <person name="Ogata H."/>
            <person name="Sarno A.F."/>
            <person name="Shmutz J."/>
            <person name="Schroeder D."/>
            <person name="de Vargas C."/>
            <person name="Verret F."/>
            <person name="von Dassow P."/>
            <person name="Valentin K."/>
            <person name="Van de Peer Y."/>
            <person name="Wheeler G."/>
            <person name="Dacks J.B."/>
            <person name="Delwiche C.F."/>
            <person name="Dyhrman S.T."/>
            <person name="Glockner G."/>
            <person name="John U."/>
            <person name="Richards T."/>
            <person name="Worden A.Z."/>
            <person name="Zhang X."/>
            <person name="Grigoriev I.V."/>
            <person name="Allen A.E."/>
            <person name="Bidle K."/>
            <person name="Borodovsky M."/>
            <person name="Bowler C."/>
            <person name="Brownlee C."/>
            <person name="Cock J.M."/>
            <person name="Elias M."/>
            <person name="Gladyshev V.N."/>
            <person name="Groth M."/>
            <person name="Guda C."/>
            <person name="Hadaegh A."/>
            <person name="Iglesias-Rodriguez M.D."/>
            <person name="Jenkins J."/>
            <person name="Jones B.M."/>
            <person name="Lawson T."/>
            <person name="Leese F."/>
            <person name="Lindquist E."/>
            <person name="Lobanov A."/>
            <person name="Lomsadze A."/>
            <person name="Malik S.B."/>
            <person name="Marsh M.E."/>
            <person name="Mackinder L."/>
            <person name="Mock T."/>
            <person name="Mueller-Roeber B."/>
            <person name="Pagarete A."/>
            <person name="Parker M."/>
            <person name="Probert I."/>
            <person name="Quesneville H."/>
            <person name="Raines C."/>
            <person name="Rensing S.A."/>
            <person name="Riano-Pachon D.M."/>
            <person name="Richier S."/>
            <person name="Rokitta S."/>
            <person name="Shiraiwa Y."/>
            <person name="Soanes D.M."/>
            <person name="van der Giezen M."/>
            <person name="Wahlund T.M."/>
            <person name="Williams B."/>
            <person name="Wilson W."/>
            <person name="Wolfe G."/>
            <person name="Wurch L.L."/>
        </authorList>
    </citation>
    <scope>NUCLEOTIDE SEQUENCE</scope>
</reference>
<dbReference type="AlphaFoldDB" id="A0A0D3KC54"/>
<dbReference type="SUPFAM" id="SSF75304">
    <property type="entry name" value="Amidase signature (AS) enzymes"/>
    <property type="match status" value="1"/>
</dbReference>
<dbReference type="GeneID" id="17278609"/>
<feature type="region of interest" description="Disordered" evidence="3">
    <location>
        <begin position="576"/>
        <end position="629"/>
    </location>
</feature>
<dbReference type="GO" id="GO:0017064">
    <property type="term" value="F:fatty acid amide hydrolase activity"/>
    <property type="evidence" value="ECO:0007669"/>
    <property type="project" value="TreeGrafter"/>
</dbReference>
<dbReference type="PANTHER" id="PTHR45847:SF6">
    <property type="entry name" value="FATTY ACID AMIDE HYDROLASE"/>
    <property type="match status" value="1"/>
</dbReference>
<dbReference type="PANTHER" id="PTHR45847">
    <property type="entry name" value="FATTY ACID AMIDE HYDROLASE"/>
    <property type="match status" value="1"/>
</dbReference>
<evidence type="ECO:0000256" key="2">
    <source>
        <dbReference type="ARBA" id="ARBA00022801"/>
    </source>
</evidence>
<evidence type="ECO:0000259" key="4">
    <source>
        <dbReference type="Pfam" id="PF01425"/>
    </source>
</evidence>
<dbReference type="InterPro" id="IPR036928">
    <property type="entry name" value="AS_sf"/>
</dbReference>